<comment type="similarity">
    <text evidence="1 4">Belongs to the 4-oxalocrotonate tautomerase family.</text>
</comment>
<sequence length="76" mass="8291">MPYVNIKITNEGVTAEQKRQLIEGVTQLLVDVLNKNPKTTVVVIDEVETDNWGIGGVPVTELRKAAGKPSEKSDTD</sequence>
<dbReference type="InterPro" id="IPR014347">
    <property type="entry name" value="Tautomerase/MIF_sf"/>
</dbReference>
<dbReference type="Gene3D" id="3.30.429.10">
    <property type="entry name" value="Macrophage Migration Inhibitory Factor"/>
    <property type="match status" value="1"/>
</dbReference>
<dbReference type="CDD" id="cd00491">
    <property type="entry name" value="4Oxalocrotonate_Tautomerase"/>
    <property type="match status" value="1"/>
</dbReference>
<dbReference type="RefSeq" id="WP_095701684.1">
    <property type="nucleotide sequence ID" value="NZ_CP017482.1"/>
</dbReference>
<reference evidence="6" key="2">
    <citation type="submission" date="2021-01" db="EMBL/GenBank/DDBJ databases">
        <authorList>
            <person name="Vargas Peralta D."/>
        </authorList>
    </citation>
    <scope>NUCLEOTIDE SEQUENCE</scope>
    <source>
        <strain evidence="6">A3</strain>
    </source>
</reference>
<dbReference type="AlphaFoldDB" id="A0AAW4NZD2"/>
<feature type="active site" description="Proton acceptor; via imino nitrogen" evidence="3">
    <location>
        <position position="2"/>
    </location>
</feature>
<dbReference type="PANTHER" id="PTHR35530:SF1">
    <property type="entry name" value="2-HYDROXYMUCONATE TAUTOMERASE"/>
    <property type="match status" value="1"/>
</dbReference>
<dbReference type="GeneID" id="61411103"/>
<accession>A0AAW4NZD2</accession>
<evidence type="ECO:0000256" key="3">
    <source>
        <dbReference type="PIRSR" id="PIRSR618191-1"/>
    </source>
</evidence>
<evidence type="ECO:0000313" key="7">
    <source>
        <dbReference type="Proteomes" id="UP000696310"/>
    </source>
</evidence>
<proteinExistence type="inferred from homology"/>
<name>A0AAW4NZD2_9GAMM</name>
<dbReference type="Pfam" id="PF01361">
    <property type="entry name" value="Tautomerase"/>
    <property type="match status" value="1"/>
</dbReference>
<dbReference type="SUPFAM" id="SSF55331">
    <property type="entry name" value="Tautomerase/MIF"/>
    <property type="match status" value="1"/>
</dbReference>
<dbReference type="NCBIfam" id="TIGR00013">
    <property type="entry name" value="taut"/>
    <property type="match status" value="1"/>
</dbReference>
<dbReference type="Proteomes" id="UP000696310">
    <property type="component" value="Unassembled WGS sequence"/>
</dbReference>
<protein>
    <recommendedName>
        <fullName evidence="4">Tautomerase</fullName>
        <ecNumber evidence="4">5.3.2.-</ecNumber>
    </recommendedName>
</protein>
<evidence type="ECO:0000313" key="6">
    <source>
        <dbReference type="EMBL" id="MBW5892397.1"/>
    </source>
</evidence>
<dbReference type="GO" id="GO:0016853">
    <property type="term" value="F:isomerase activity"/>
    <property type="evidence" value="ECO:0007669"/>
    <property type="project" value="UniProtKB-UniRule"/>
</dbReference>
<evidence type="ECO:0000259" key="5">
    <source>
        <dbReference type="Pfam" id="PF01361"/>
    </source>
</evidence>
<organism evidence="6 7">
    <name type="scientific">Pectobacterium polaris</name>
    <dbReference type="NCBI Taxonomy" id="2042057"/>
    <lineage>
        <taxon>Bacteria</taxon>
        <taxon>Pseudomonadati</taxon>
        <taxon>Pseudomonadota</taxon>
        <taxon>Gammaproteobacteria</taxon>
        <taxon>Enterobacterales</taxon>
        <taxon>Pectobacteriaceae</taxon>
        <taxon>Pectobacterium</taxon>
    </lineage>
</organism>
<gene>
    <name evidence="6" type="ORF">IM880_09260</name>
</gene>
<dbReference type="PANTHER" id="PTHR35530">
    <property type="entry name" value="TAUTOMERASE-RELATED"/>
    <property type="match status" value="1"/>
</dbReference>
<dbReference type="KEGG" id="ppoa:BJK05_20670"/>
<evidence type="ECO:0000256" key="4">
    <source>
        <dbReference type="RuleBase" id="RU362032"/>
    </source>
</evidence>
<feature type="domain" description="4-oxalocrotonate tautomerase-like" evidence="5">
    <location>
        <begin position="2"/>
        <end position="60"/>
    </location>
</feature>
<dbReference type="EMBL" id="JAESHX010000043">
    <property type="protein sequence ID" value="MBW5892397.1"/>
    <property type="molecule type" value="Genomic_DNA"/>
</dbReference>
<comment type="caution">
    <text evidence="6">The sequence shown here is derived from an EMBL/GenBank/DDBJ whole genome shotgun (WGS) entry which is preliminary data.</text>
</comment>
<keyword evidence="2 4" id="KW-0413">Isomerase</keyword>
<reference evidence="6" key="1">
    <citation type="journal article" date="2021" name="bioRxiv">
        <title>Identification of Pectobacterium species isolated from the soft rot of tetecho (Neobuxbaumia tetetzo), a columnar cactus, and associated metagenomics.</title>
        <authorList>
            <person name="Vargas-Peralta D."/>
            <person name="Narvaez-Barragan D.A."/>
            <person name="de Sandozequi A."/>
            <person name="Romero-Gutierrez M.F."/>
            <person name="Segovia L."/>
            <person name="Martinez-Anaya C."/>
            <person name="Alcaraz L.D."/>
            <person name="de la Torre Almaraz R."/>
        </authorList>
    </citation>
    <scope>NUCLEOTIDE SEQUENCE</scope>
    <source>
        <strain evidence="6">A3</strain>
    </source>
</reference>
<evidence type="ECO:0000256" key="2">
    <source>
        <dbReference type="ARBA" id="ARBA00023235"/>
    </source>
</evidence>
<dbReference type="InterPro" id="IPR004370">
    <property type="entry name" value="4-OT-like_dom"/>
</dbReference>
<evidence type="ECO:0000256" key="1">
    <source>
        <dbReference type="ARBA" id="ARBA00006723"/>
    </source>
</evidence>
<dbReference type="InterPro" id="IPR018191">
    <property type="entry name" value="4-OT"/>
</dbReference>
<dbReference type="EC" id="5.3.2.-" evidence="4"/>